<accession>A0ABQ9UX31</accession>
<protein>
    <recommendedName>
        <fullName evidence="2">UCH37-like C-terminal domain-containing protein</fullName>
    </recommendedName>
</protein>
<evidence type="ECO:0000259" key="2">
    <source>
        <dbReference type="Pfam" id="PF18031"/>
    </source>
</evidence>
<gene>
    <name evidence="3" type="ORF">P7K49_019000</name>
</gene>
<organism evidence="3 4">
    <name type="scientific">Saguinus oedipus</name>
    <name type="common">Cotton-top tamarin</name>
    <name type="synonym">Oedipomidas oedipus</name>
    <dbReference type="NCBI Taxonomy" id="9490"/>
    <lineage>
        <taxon>Eukaryota</taxon>
        <taxon>Metazoa</taxon>
        <taxon>Chordata</taxon>
        <taxon>Craniata</taxon>
        <taxon>Vertebrata</taxon>
        <taxon>Euteleostomi</taxon>
        <taxon>Mammalia</taxon>
        <taxon>Eutheria</taxon>
        <taxon>Euarchontoglires</taxon>
        <taxon>Primates</taxon>
        <taxon>Haplorrhini</taxon>
        <taxon>Platyrrhini</taxon>
        <taxon>Cebidae</taxon>
        <taxon>Callitrichinae</taxon>
        <taxon>Saguinus</taxon>
    </lineage>
</organism>
<dbReference type="Pfam" id="PF18031">
    <property type="entry name" value="UCH_C"/>
    <property type="match status" value="1"/>
</dbReference>
<feature type="region of interest" description="Disordered" evidence="1">
    <location>
        <begin position="216"/>
        <end position="236"/>
    </location>
</feature>
<dbReference type="EMBL" id="JASSZA010000009">
    <property type="protein sequence ID" value="KAK2101334.1"/>
    <property type="molecule type" value="Genomic_DNA"/>
</dbReference>
<dbReference type="InterPro" id="IPR041507">
    <property type="entry name" value="UCH_C"/>
</dbReference>
<keyword evidence="4" id="KW-1185">Reference proteome</keyword>
<comment type="caution">
    <text evidence="3">The sequence shown here is derived from an EMBL/GenBank/DDBJ whole genome shotgun (WGS) entry which is preliminary data.</text>
</comment>
<sequence length="332" mass="36950">MAVVPDHRIKYEARLHVLKVNRQTVLEALQQMIRLTQPELIQTHRPQESQLPEESKPGSNKRLLVLEANRAPAASEGTTQVVQRRKLVHNPRPTVLPANPSWWRSLQAAAWLIVQQLLAFLDNRKYAKSPMQEEEDLAAGGGHSGFPVRPLQQYSDDEDDYEDDMQNPNSAISLLHVDCTGYSRAVRDLGPVISTGLLHLAGDGVLSLLALTEGGKGSSSSIRPIHGSQQSRSPVEKEIVEATDGREKTGLVRPREPSGGEKYSHKEVLALLKCVEAEIANCEVCLKEEVEKRKKFETDDQRRTHNYDESICTFISMLAQEGMLASLVGQII</sequence>
<evidence type="ECO:0000313" key="4">
    <source>
        <dbReference type="Proteomes" id="UP001266305"/>
    </source>
</evidence>
<evidence type="ECO:0000313" key="3">
    <source>
        <dbReference type="EMBL" id="KAK2101334.1"/>
    </source>
</evidence>
<reference evidence="3 4" key="1">
    <citation type="submission" date="2023-05" db="EMBL/GenBank/DDBJ databases">
        <title>B98-5 Cell Line De Novo Hybrid Assembly: An Optical Mapping Approach.</title>
        <authorList>
            <person name="Kananen K."/>
            <person name="Auerbach J.A."/>
            <person name="Kautto E."/>
            <person name="Blachly J.S."/>
        </authorList>
    </citation>
    <scope>NUCLEOTIDE SEQUENCE [LARGE SCALE GENOMIC DNA]</scope>
    <source>
        <strain evidence="3">B95-8</strain>
        <tissue evidence="3">Cell line</tissue>
    </source>
</reference>
<evidence type="ECO:0000256" key="1">
    <source>
        <dbReference type="SAM" id="MobiDB-lite"/>
    </source>
</evidence>
<proteinExistence type="predicted"/>
<dbReference type="Proteomes" id="UP001266305">
    <property type="component" value="Unassembled WGS sequence"/>
</dbReference>
<feature type="compositionally biased region" description="Polar residues" evidence="1">
    <location>
        <begin position="218"/>
        <end position="233"/>
    </location>
</feature>
<dbReference type="Gene3D" id="1.20.58.860">
    <property type="match status" value="1"/>
</dbReference>
<name>A0ABQ9UX31_SAGOE</name>
<feature type="domain" description="UCH37-like C-terminal" evidence="2">
    <location>
        <begin position="279"/>
        <end position="324"/>
    </location>
</feature>